<dbReference type="EMBL" id="JMFG01000008">
    <property type="protein sequence ID" value="KDA54468.1"/>
    <property type="molecule type" value="Genomic_DNA"/>
</dbReference>
<evidence type="ECO:0000256" key="2">
    <source>
        <dbReference type="SAM" id="SignalP"/>
    </source>
</evidence>
<comment type="caution">
    <text evidence="3">The sequence shown here is derived from an EMBL/GenBank/DDBJ whole genome shotgun (WGS) entry which is preliminary data.</text>
</comment>
<dbReference type="Proteomes" id="UP000027284">
    <property type="component" value="Unassembled WGS sequence"/>
</dbReference>
<dbReference type="Gene3D" id="3.40.50.410">
    <property type="entry name" value="von Willebrand factor, type A domain"/>
    <property type="match status" value="1"/>
</dbReference>
<gene>
    <name evidence="3" type="ORF">EG19_12190</name>
</gene>
<dbReference type="STRING" id="1312852.EG19_12190"/>
<protein>
    <recommendedName>
        <fullName evidence="5">VWA domain-containing protein</fullName>
    </recommendedName>
</protein>
<feature type="signal peptide" evidence="2">
    <location>
        <begin position="1"/>
        <end position="17"/>
    </location>
</feature>
<organism evidence="3 4">
    <name type="scientific">Thermoanaerobaculum aquaticum</name>
    <dbReference type="NCBI Taxonomy" id="1312852"/>
    <lineage>
        <taxon>Bacteria</taxon>
        <taxon>Pseudomonadati</taxon>
        <taxon>Acidobacteriota</taxon>
        <taxon>Thermoanaerobaculia</taxon>
        <taxon>Thermoanaerobaculales</taxon>
        <taxon>Thermoanaerobaculaceae</taxon>
        <taxon>Thermoanaerobaculum</taxon>
    </lineage>
</organism>
<evidence type="ECO:0000313" key="4">
    <source>
        <dbReference type="Proteomes" id="UP000027284"/>
    </source>
</evidence>
<name>A0A062XUG5_9BACT</name>
<dbReference type="InterPro" id="IPR036465">
    <property type="entry name" value="vWFA_dom_sf"/>
</dbReference>
<evidence type="ECO:0000313" key="3">
    <source>
        <dbReference type="EMBL" id="KDA54468.1"/>
    </source>
</evidence>
<evidence type="ECO:0008006" key="5">
    <source>
        <dbReference type="Google" id="ProtNLM"/>
    </source>
</evidence>
<proteinExistence type="predicted"/>
<keyword evidence="4" id="KW-1185">Reference proteome</keyword>
<keyword evidence="2" id="KW-0732">Signal</keyword>
<dbReference type="AlphaFoldDB" id="A0A062XUG5"/>
<evidence type="ECO:0000256" key="1">
    <source>
        <dbReference type="SAM" id="MobiDB-lite"/>
    </source>
</evidence>
<dbReference type="NCBIfam" id="TIGR03436">
    <property type="entry name" value="acidobact_VWFA"/>
    <property type="match status" value="1"/>
</dbReference>
<feature type="compositionally biased region" description="Pro residues" evidence="1">
    <location>
        <begin position="93"/>
        <end position="105"/>
    </location>
</feature>
<feature type="region of interest" description="Disordered" evidence="1">
    <location>
        <begin position="88"/>
        <end position="119"/>
    </location>
</feature>
<reference evidence="3 4" key="1">
    <citation type="submission" date="2014-04" db="EMBL/GenBank/DDBJ databases">
        <title>The Genome Sequence of Thermoanaerobaculum aquaticum MP-01, The First Cultivated Group 23 Acidobacterium.</title>
        <authorList>
            <person name="Stamps B.W."/>
            <person name="Losey N.A."/>
            <person name="Lawson P.A."/>
            <person name="Stevenson B.S."/>
        </authorList>
    </citation>
    <scope>NUCLEOTIDE SEQUENCE [LARGE SCALE GENOMIC DNA]</scope>
    <source>
        <strain evidence="3 4">MP-01</strain>
    </source>
</reference>
<accession>A0A062XUG5</accession>
<sequence length="569" mass="63818">MQWWLLLSLALAWPSFGQDVPPAQKPPEQQVGGLRFFDVTEITIVNVDVSVRDKNGPVLGLTKDDFLVFQDGKPQDITNFAVYTRKVERREPAPTPTPTPAPTAVPTPTAAPEEAPPKREPRFLTLYVDNENIHPINRNRVITRLVEFVNENLHAPDQVMVASFQKSLKILQPFTSDPQEVADALRGLRKYTGGRSDMMSTRKDIEDFIHQNANNPDTLERAMGRARAFAREQRNTLIFSVRALQDIMTMMAGLPGKKAIIYVSDGLPMSPGLELFYEIQESYRETGAVSQSREFDATEMFRSLVNTAAAANITLYTVDARGLESELGIEAENRAPRSTLAASIARSNYQDSLVYMAEQTGGIAIVNTNDVGPGLEKIATDFETYYSLGYRLIPTGEDRIHRIEVKVKNHPEYQLSYRRTFIEKSLPTRIADRVITGLAFDLDDNPLDIELRTGEPAPASDRYWTLPVEIRVPIRKLALVPSGDDFVGSMMVYYAARDDEGKQSDLQRRQHDVRIPKAEYEAAQDKYFTVTASLLLEPGTYRISVGVRDVLTNQAGFAAVRRAVHPELK</sequence>
<dbReference type="InterPro" id="IPR017802">
    <property type="entry name" value="VWFA-rel_acidobac-type"/>
</dbReference>
<feature type="chain" id="PRO_5001616466" description="VWA domain-containing protein" evidence="2">
    <location>
        <begin position="18"/>
        <end position="569"/>
    </location>
</feature>